<keyword evidence="3" id="KW-1185">Reference proteome</keyword>
<sequence>MRARLLQSNRSASRLSKGSKDGSGGGGGGKKKAAGAHAVRGEPILLVMDATERDRYWEHRSERADRQLGGLNHELEGYKKRLKELEAMQSQVPPREQPHVQREIERTQREIRRSIDASALLRTHLQVYDDKEPGEITSAFRAINRAIDNISRDIGEDMTKLRPDNKGQPIKTSLNVCDMLVVRQILYPQGLTNPSLIESSSEGRPIDEFVELALQFLINRDIDYHIFQPFHPLLKTEVNRYVMELYEGVRLRDPQVISGRWRVSTFEAHQATHTQSNVQSWLDNYISQLIHYLLQPFLVAVYGDSARLSTKHKEAITSIVNRAYQWNQMVKTQVILLDFHPAMFQTGAPYNLKAMKPLDRVPTPLAGEPILTTVALGLESSEAEGGGKPPKYVWQEQALILSNAYFEI</sequence>
<accession>A0A0B7FXI2</accession>
<dbReference type="AlphaFoldDB" id="A0A0B7FXI2"/>
<organism evidence="2 3">
    <name type="scientific">Thanatephorus cucumeris (strain AG1-IB / isolate 7/3/14)</name>
    <name type="common">Lettuce bottom rot fungus</name>
    <name type="synonym">Rhizoctonia solani</name>
    <dbReference type="NCBI Taxonomy" id="1108050"/>
    <lineage>
        <taxon>Eukaryota</taxon>
        <taxon>Fungi</taxon>
        <taxon>Dikarya</taxon>
        <taxon>Basidiomycota</taxon>
        <taxon>Agaricomycotina</taxon>
        <taxon>Agaricomycetes</taxon>
        <taxon>Cantharellales</taxon>
        <taxon>Ceratobasidiaceae</taxon>
        <taxon>Rhizoctonia</taxon>
        <taxon>Rhizoctonia solani AG-1</taxon>
    </lineage>
</organism>
<evidence type="ECO:0000256" key="1">
    <source>
        <dbReference type="SAM" id="MobiDB-lite"/>
    </source>
</evidence>
<gene>
    <name evidence="2" type="ORF">RSOLAG1IB_04791</name>
</gene>
<protein>
    <submittedName>
        <fullName evidence="2">Uncharacterized protein</fullName>
    </submittedName>
</protein>
<proteinExistence type="predicted"/>
<feature type="compositionally biased region" description="Polar residues" evidence="1">
    <location>
        <begin position="1"/>
        <end position="14"/>
    </location>
</feature>
<dbReference type="OrthoDB" id="3222645at2759"/>
<dbReference type="STRING" id="1108050.A0A0B7FXI2"/>
<name>A0A0B7FXI2_THACB</name>
<reference evidence="2 3" key="1">
    <citation type="submission" date="2014-11" db="EMBL/GenBank/DDBJ databases">
        <authorList>
            <person name="Wibberg Daniel"/>
        </authorList>
    </citation>
    <scope>NUCLEOTIDE SEQUENCE [LARGE SCALE GENOMIC DNA]</scope>
    <source>
        <strain evidence="2">Rhizoctonia solani AG1-IB 7/3/14</strain>
    </source>
</reference>
<evidence type="ECO:0000313" key="2">
    <source>
        <dbReference type="EMBL" id="CEL62435.1"/>
    </source>
</evidence>
<evidence type="ECO:0000313" key="3">
    <source>
        <dbReference type="Proteomes" id="UP000059188"/>
    </source>
</evidence>
<feature type="region of interest" description="Disordered" evidence="1">
    <location>
        <begin position="1"/>
        <end position="37"/>
    </location>
</feature>
<dbReference type="EMBL" id="LN679106">
    <property type="protein sequence ID" value="CEL62435.1"/>
    <property type="molecule type" value="Genomic_DNA"/>
</dbReference>
<dbReference type="Proteomes" id="UP000059188">
    <property type="component" value="Unassembled WGS sequence"/>
</dbReference>